<dbReference type="EMBL" id="PHAH01000006">
    <property type="protein sequence ID" value="PKM89056.1"/>
    <property type="molecule type" value="Genomic_DNA"/>
</dbReference>
<dbReference type="Proteomes" id="UP000233325">
    <property type="component" value="Unassembled WGS sequence"/>
</dbReference>
<proteinExistence type="predicted"/>
<reference evidence="2 3" key="1">
    <citation type="journal article" date="2017" name="ISME J.">
        <title>Potential for microbial H2 and metal transformations associated with novel bacteria and archaea in deep terrestrial subsurface sediments.</title>
        <authorList>
            <person name="Hernsdorf A.W."/>
            <person name="Amano Y."/>
            <person name="Miyakawa K."/>
            <person name="Ise K."/>
            <person name="Suzuki Y."/>
            <person name="Anantharaman K."/>
            <person name="Probst A."/>
            <person name="Burstein D."/>
            <person name="Thomas B.C."/>
            <person name="Banfield J.F."/>
        </authorList>
    </citation>
    <scope>NUCLEOTIDE SEQUENCE [LARGE SCALE GENOMIC DNA]</scope>
    <source>
        <strain evidence="2">HGW-Falkowbacteria-2</strain>
    </source>
</reference>
<evidence type="ECO:0000256" key="1">
    <source>
        <dbReference type="SAM" id="MobiDB-lite"/>
    </source>
</evidence>
<dbReference type="AlphaFoldDB" id="A0A2N2E2Z3"/>
<protein>
    <submittedName>
        <fullName evidence="2">Uncharacterized protein</fullName>
    </submittedName>
</protein>
<feature type="compositionally biased region" description="Low complexity" evidence="1">
    <location>
        <begin position="316"/>
        <end position="336"/>
    </location>
</feature>
<feature type="compositionally biased region" description="Pro residues" evidence="1">
    <location>
        <begin position="183"/>
        <end position="195"/>
    </location>
</feature>
<evidence type="ECO:0000313" key="2">
    <source>
        <dbReference type="EMBL" id="PKM89056.1"/>
    </source>
</evidence>
<gene>
    <name evidence="2" type="ORF">CVU83_00760</name>
</gene>
<comment type="caution">
    <text evidence="2">The sequence shown here is derived from an EMBL/GenBank/DDBJ whole genome shotgun (WGS) entry which is preliminary data.</text>
</comment>
<evidence type="ECO:0000313" key="3">
    <source>
        <dbReference type="Proteomes" id="UP000233325"/>
    </source>
</evidence>
<name>A0A2N2E2Z3_9BACT</name>
<organism evidence="2 3">
    <name type="scientific">Candidatus Falkowbacteria bacterium HGW-Falkowbacteria-2</name>
    <dbReference type="NCBI Taxonomy" id="2013769"/>
    <lineage>
        <taxon>Bacteria</taxon>
        <taxon>Candidatus Falkowiibacteriota</taxon>
    </lineage>
</organism>
<feature type="compositionally biased region" description="Pro residues" evidence="1">
    <location>
        <begin position="303"/>
        <end position="315"/>
    </location>
</feature>
<feature type="region of interest" description="Disordered" evidence="1">
    <location>
        <begin position="282"/>
        <end position="346"/>
    </location>
</feature>
<feature type="compositionally biased region" description="Low complexity" evidence="1">
    <location>
        <begin position="282"/>
        <end position="302"/>
    </location>
</feature>
<feature type="region of interest" description="Disordered" evidence="1">
    <location>
        <begin position="175"/>
        <end position="199"/>
    </location>
</feature>
<accession>A0A2N2E2Z3</accession>
<sequence length="528" mass="57463">MFDYLQQFNKLPKELREKVSSPAAMEILSSLEGKYGVSLAMLVMQVMIKQILVKDLTSHFVSEFGLPQDKARSLSSELQERLLFSVSTYLGVRPGPMLSPEDKELEVLMKENGIVLPSQDLISRCRQILLTYRKGVRTKIDARSALERPVEQGGLSLEPSAADRLLRALDRPNTATASAPVVTPTPIPTPAPTHTPAPAAVPSAINDLINKSEASNAYDFKSALAKGEIKPPAVLADKFKQSVNKLDTTHEIAAPTSEFAIVAPEEVKQLMRPSMPYATKATVATEKAETKPATPATPSTPAKQPPIITPNPAPAAPAVEAESATAPKPVAVPVPETKTEKRPEAPAPVRINRPAAAAKAGMWSKLFKGTPTPSSPEVALSATKHLEEAVRAASIQNNNKVRPAASSEHRPKIEDVKLKPKVMGPLEELRYLDLVNFRRLGTNPKEITAKIATKIKLLEKDGYDRMVEGVKAWRQSPVNRLYVRIAHEAVVTGVPLREAVANREAEKKEVLSMDEIEAIVAMNNSLMF</sequence>